<dbReference type="InterPro" id="IPR002035">
    <property type="entry name" value="VWF_A"/>
</dbReference>
<dbReference type="Pfam" id="PF05762">
    <property type="entry name" value="VWA_CoxE"/>
    <property type="match status" value="1"/>
</dbReference>
<accession>A0A8J3DCJ2</accession>
<sequence length="395" mass="45347">MLIFSEEMGVQYSLILSFTHSKLIERHTNLSANIVAFCRYLRAHGFRIGPEEEATALRAASLVTPNDRGTFALALQVSLTRSVQEVEQFGVLFEKYWRELESALDSKIKEDESKKSQYQKNNQPSFDALKSWLNGNKNTEETETATYSTNEALSQQDFSLIPADQLADIEQLLREVSQSLARKVNRRREKTLHAREFDLRNTLRRNLRRGGELVDLAYKRPRRNRMRLVVLADVSKSMDLYSAFLIQFLYAFQRVFRRIETFVFSTDLHRVTAELKEQNFQQALEKLTKRETGWSGGTRIGGSLQTFVTDYGRLLNRETIVVILSDGWDTEQPEQLADALRRIQQKSRKVVWLNPLAGQPGYEPRTAAMQAALPHVDVFASAHNVSSLRALGNWL</sequence>
<evidence type="ECO:0000313" key="3">
    <source>
        <dbReference type="Proteomes" id="UP000598271"/>
    </source>
</evidence>
<evidence type="ECO:0000313" key="2">
    <source>
        <dbReference type="EMBL" id="GHB83747.1"/>
    </source>
</evidence>
<dbReference type="PANTHER" id="PTHR39338:SF6">
    <property type="entry name" value="BLL5662 PROTEIN"/>
    <property type="match status" value="1"/>
</dbReference>
<comment type="caution">
    <text evidence="2">The sequence shown here is derived from an EMBL/GenBank/DDBJ whole genome shotgun (WGS) entry which is preliminary data.</text>
</comment>
<organism evidence="2 3">
    <name type="scientific">Persicitalea jodogahamensis</name>
    <dbReference type="NCBI Taxonomy" id="402147"/>
    <lineage>
        <taxon>Bacteria</taxon>
        <taxon>Pseudomonadati</taxon>
        <taxon>Bacteroidota</taxon>
        <taxon>Cytophagia</taxon>
        <taxon>Cytophagales</taxon>
        <taxon>Spirosomataceae</taxon>
        <taxon>Persicitalea</taxon>
    </lineage>
</organism>
<proteinExistence type="predicted"/>
<dbReference type="Proteomes" id="UP000598271">
    <property type="component" value="Unassembled WGS sequence"/>
</dbReference>
<evidence type="ECO:0000259" key="1">
    <source>
        <dbReference type="SMART" id="SM00327"/>
    </source>
</evidence>
<name>A0A8J3DCJ2_9BACT</name>
<dbReference type="InterPro" id="IPR008912">
    <property type="entry name" value="Uncharacterised_CoxE"/>
</dbReference>
<protein>
    <recommendedName>
        <fullName evidence="1">VWFA domain-containing protein</fullName>
    </recommendedName>
</protein>
<feature type="domain" description="VWFA" evidence="1">
    <location>
        <begin position="225"/>
        <end position="389"/>
    </location>
</feature>
<dbReference type="AlphaFoldDB" id="A0A8J3DCJ2"/>
<keyword evidence="3" id="KW-1185">Reference proteome</keyword>
<dbReference type="PIRSF" id="PIRSF010256">
    <property type="entry name" value="CoxE_vWa"/>
    <property type="match status" value="1"/>
</dbReference>
<reference evidence="2 3" key="1">
    <citation type="journal article" date="2014" name="Int. J. Syst. Evol. Microbiol.">
        <title>Complete genome sequence of Corynebacterium casei LMG S-19264T (=DSM 44701T), isolated from a smear-ripened cheese.</title>
        <authorList>
            <consortium name="US DOE Joint Genome Institute (JGI-PGF)"/>
            <person name="Walter F."/>
            <person name="Albersmeier A."/>
            <person name="Kalinowski J."/>
            <person name="Ruckert C."/>
        </authorList>
    </citation>
    <scope>NUCLEOTIDE SEQUENCE [LARGE SCALE GENOMIC DNA]</scope>
    <source>
        <strain evidence="2 3">KCTC 12866</strain>
    </source>
</reference>
<dbReference type="InterPro" id="IPR011195">
    <property type="entry name" value="UCP010256"/>
</dbReference>
<dbReference type="CDD" id="cd00198">
    <property type="entry name" value="vWFA"/>
    <property type="match status" value="1"/>
</dbReference>
<dbReference type="SMART" id="SM00327">
    <property type="entry name" value="VWA"/>
    <property type="match status" value="1"/>
</dbReference>
<dbReference type="PANTHER" id="PTHR39338">
    <property type="entry name" value="BLL5662 PROTEIN-RELATED"/>
    <property type="match status" value="1"/>
</dbReference>
<dbReference type="Gene3D" id="3.40.50.410">
    <property type="entry name" value="von Willebrand factor, type A domain"/>
    <property type="match status" value="1"/>
</dbReference>
<dbReference type="InterPro" id="IPR036465">
    <property type="entry name" value="vWFA_dom_sf"/>
</dbReference>
<gene>
    <name evidence="2" type="ORF">GCM10007390_43610</name>
</gene>
<dbReference type="EMBL" id="BMXF01000005">
    <property type="protein sequence ID" value="GHB83747.1"/>
    <property type="molecule type" value="Genomic_DNA"/>
</dbReference>
<dbReference type="SUPFAM" id="SSF53300">
    <property type="entry name" value="vWA-like"/>
    <property type="match status" value="1"/>
</dbReference>